<proteinExistence type="predicted"/>
<name>A0A9Q0I0X9_9POAL</name>
<comment type="caution">
    <text evidence="1">The sequence shown here is derived from an EMBL/GenBank/DDBJ whole genome shotgun (WGS) entry which is preliminary data.</text>
</comment>
<dbReference type="OrthoDB" id="691193at2759"/>
<accession>A0A9Q0I0X9</accession>
<dbReference type="AlphaFoldDB" id="A0A9Q0I0X9"/>
<sequence length="132" mass="15105">MEVNKEGKIWVLAGIQLPSPLKPIKIKPNQLGEKDEDEEQLELQQLTPQEENFMLSKGLVCPPTPRKPRTTRKYRFAELEFFNVPELETVFTRRMGYYMIRTVDGLGETIALASTFAEQMPASLSSKSMIEI</sequence>
<reference evidence="1" key="1">
    <citation type="journal article" date="2022" name="Cell">
        <title>Repeat-based holocentromeres influence genome architecture and karyotype evolution.</title>
        <authorList>
            <person name="Hofstatter P.G."/>
            <person name="Thangavel G."/>
            <person name="Lux T."/>
            <person name="Neumann P."/>
            <person name="Vondrak T."/>
            <person name="Novak P."/>
            <person name="Zhang M."/>
            <person name="Costa L."/>
            <person name="Castellani M."/>
            <person name="Scott A."/>
            <person name="Toegelov H."/>
            <person name="Fuchs J."/>
            <person name="Mata-Sucre Y."/>
            <person name="Dias Y."/>
            <person name="Vanzela A.L.L."/>
            <person name="Huettel B."/>
            <person name="Almeida C.C.S."/>
            <person name="Simkova H."/>
            <person name="Souza G."/>
            <person name="Pedrosa-Harand A."/>
            <person name="Macas J."/>
            <person name="Mayer K.F.X."/>
            <person name="Houben A."/>
            <person name="Marques A."/>
        </authorList>
    </citation>
    <scope>NUCLEOTIDE SEQUENCE</scope>
    <source>
        <strain evidence="1">RhyBre1mFocal</strain>
    </source>
</reference>
<dbReference type="Proteomes" id="UP001151287">
    <property type="component" value="Unassembled WGS sequence"/>
</dbReference>
<organism evidence="1 2">
    <name type="scientific">Rhynchospora breviuscula</name>
    <dbReference type="NCBI Taxonomy" id="2022672"/>
    <lineage>
        <taxon>Eukaryota</taxon>
        <taxon>Viridiplantae</taxon>
        <taxon>Streptophyta</taxon>
        <taxon>Embryophyta</taxon>
        <taxon>Tracheophyta</taxon>
        <taxon>Spermatophyta</taxon>
        <taxon>Magnoliopsida</taxon>
        <taxon>Liliopsida</taxon>
        <taxon>Poales</taxon>
        <taxon>Cyperaceae</taxon>
        <taxon>Cyperoideae</taxon>
        <taxon>Rhynchosporeae</taxon>
        <taxon>Rhynchospora</taxon>
    </lineage>
</organism>
<dbReference type="EMBL" id="JAMQYH010000001">
    <property type="protein sequence ID" value="KAJ1704353.1"/>
    <property type="molecule type" value="Genomic_DNA"/>
</dbReference>
<evidence type="ECO:0000313" key="1">
    <source>
        <dbReference type="EMBL" id="KAJ1704353.1"/>
    </source>
</evidence>
<evidence type="ECO:0000313" key="2">
    <source>
        <dbReference type="Proteomes" id="UP001151287"/>
    </source>
</evidence>
<gene>
    <name evidence="1" type="ORF">LUZ63_004132</name>
</gene>
<keyword evidence="2" id="KW-1185">Reference proteome</keyword>
<protein>
    <submittedName>
        <fullName evidence="1">Uncharacterized protein</fullName>
    </submittedName>
</protein>